<reference evidence="1 2" key="1">
    <citation type="submission" date="2017-08" db="EMBL/GenBank/DDBJ databases">
        <title>The complete genome sequence of Nocardiopsis gilva YIM 90087.</title>
        <authorList>
            <person name="Yin M."/>
            <person name="Tang S."/>
        </authorList>
    </citation>
    <scope>NUCLEOTIDE SEQUENCE [LARGE SCALE GENOMIC DNA]</scope>
    <source>
        <strain evidence="1 2">YIM 90087</strain>
    </source>
</reference>
<name>A0A223SDC8_9ACTN</name>
<dbReference type="RefSeq" id="WP_033300969.1">
    <property type="nucleotide sequence ID" value="NZ_ANBG01000282.1"/>
</dbReference>
<dbReference type="PANTHER" id="PTHR10704">
    <property type="entry name" value="CARBOHYDRATE SULFOTRANSFERASE"/>
    <property type="match status" value="1"/>
</dbReference>
<sequence length="296" mass="32920">MGRSGSTLIERLLGELPEVCSVGEVVHMWRRSLVDDEKCGCGRPFGSCDFWHEVGVEAFGGWDRVDAHELLALQRGVDRTRYIPWLICGRAPAALAARVERYTDFYDRLYTAVARVSGCSVIVDSSKHASLAVCLRQRYADRLRLLHVVRDPRAVAYSWGKHMVRPDATPTSPEQEMARYSPSRAAVQWMTQNSVLAELARRGTPTMRVRYEDFVADPAREFRAIAEFAGGTGATPIGPDGAALLSPGHTVSGNPLRFSTGAVAVRPDVSWRGELRPRNRIMVSALTFPARRRFGY</sequence>
<dbReference type="GO" id="GO:0006790">
    <property type="term" value="P:sulfur compound metabolic process"/>
    <property type="evidence" value="ECO:0007669"/>
    <property type="project" value="TreeGrafter"/>
</dbReference>
<evidence type="ECO:0000313" key="1">
    <source>
        <dbReference type="EMBL" id="ASU86073.1"/>
    </source>
</evidence>
<dbReference type="AlphaFoldDB" id="A0A223SDC8"/>
<dbReference type="Pfam" id="PF13469">
    <property type="entry name" value="Sulfotransfer_3"/>
    <property type="match status" value="1"/>
</dbReference>
<gene>
    <name evidence="1" type="ORF">CDO52_06435</name>
</gene>
<evidence type="ECO:0000313" key="2">
    <source>
        <dbReference type="Proteomes" id="UP000215005"/>
    </source>
</evidence>
<dbReference type="SUPFAM" id="SSF52540">
    <property type="entry name" value="P-loop containing nucleoside triphosphate hydrolases"/>
    <property type="match status" value="1"/>
</dbReference>
<dbReference type="GO" id="GO:0006044">
    <property type="term" value="P:N-acetylglucosamine metabolic process"/>
    <property type="evidence" value="ECO:0007669"/>
    <property type="project" value="TreeGrafter"/>
</dbReference>
<proteinExistence type="predicted"/>
<protein>
    <submittedName>
        <fullName evidence="1">Sulfotransferase</fullName>
    </submittedName>
</protein>
<dbReference type="InterPro" id="IPR027417">
    <property type="entry name" value="P-loop_NTPase"/>
</dbReference>
<dbReference type="KEGG" id="ngv:CDO52_06435"/>
<dbReference type="InterPro" id="IPR051135">
    <property type="entry name" value="Gal/GlcNAc/GalNAc_ST"/>
</dbReference>
<dbReference type="OrthoDB" id="663914at2"/>
<dbReference type="Proteomes" id="UP000215005">
    <property type="component" value="Chromosome"/>
</dbReference>
<dbReference type="Gene3D" id="3.40.50.300">
    <property type="entry name" value="P-loop containing nucleotide triphosphate hydrolases"/>
    <property type="match status" value="1"/>
</dbReference>
<keyword evidence="1" id="KW-0808">Transferase</keyword>
<keyword evidence="2" id="KW-1185">Reference proteome</keyword>
<dbReference type="GO" id="GO:0001517">
    <property type="term" value="F:N-acetylglucosamine 6-O-sulfotransferase activity"/>
    <property type="evidence" value="ECO:0007669"/>
    <property type="project" value="TreeGrafter"/>
</dbReference>
<dbReference type="PANTHER" id="PTHR10704:SF44">
    <property type="entry name" value="LD35051P-RELATED"/>
    <property type="match status" value="1"/>
</dbReference>
<accession>A0A223SDC8</accession>
<dbReference type="EMBL" id="CP022753">
    <property type="protein sequence ID" value="ASU86073.1"/>
    <property type="molecule type" value="Genomic_DNA"/>
</dbReference>
<organism evidence="1 2">
    <name type="scientific">Nocardiopsis gilva YIM 90087</name>
    <dbReference type="NCBI Taxonomy" id="1235441"/>
    <lineage>
        <taxon>Bacteria</taxon>
        <taxon>Bacillati</taxon>
        <taxon>Actinomycetota</taxon>
        <taxon>Actinomycetes</taxon>
        <taxon>Streptosporangiales</taxon>
        <taxon>Nocardiopsidaceae</taxon>
        <taxon>Nocardiopsis</taxon>
    </lineage>
</organism>